<feature type="transmembrane region" description="Helical" evidence="5">
    <location>
        <begin position="173"/>
        <end position="194"/>
    </location>
</feature>
<dbReference type="GO" id="GO:0022857">
    <property type="term" value="F:transmembrane transporter activity"/>
    <property type="evidence" value="ECO:0007669"/>
    <property type="project" value="InterPro"/>
</dbReference>
<keyword evidence="3 5" id="KW-1133">Transmembrane helix</keyword>
<feature type="transmembrane region" description="Helical" evidence="5">
    <location>
        <begin position="403"/>
        <end position="425"/>
    </location>
</feature>
<dbReference type="PANTHER" id="PTHR10742">
    <property type="entry name" value="FLAVIN MONOAMINE OXIDASE"/>
    <property type="match status" value="1"/>
</dbReference>
<evidence type="ECO:0000259" key="6">
    <source>
        <dbReference type="PROSITE" id="PS50850"/>
    </source>
</evidence>
<protein>
    <recommendedName>
        <fullName evidence="6">Major facilitator superfamily (MFS) profile domain-containing protein</fullName>
    </recommendedName>
</protein>
<keyword evidence="2 5" id="KW-0812">Transmembrane</keyword>
<evidence type="ECO:0000256" key="4">
    <source>
        <dbReference type="ARBA" id="ARBA00023136"/>
    </source>
</evidence>
<dbReference type="GO" id="GO:0016020">
    <property type="term" value="C:membrane"/>
    <property type="evidence" value="ECO:0007669"/>
    <property type="project" value="UniProtKB-SubCell"/>
</dbReference>
<dbReference type="InterPro" id="IPR036188">
    <property type="entry name" value="FAD/NAD-bd_sf"/>
</dbReference>
<sequence length="1001" mass="109546">MALDLEHIRSRPVFVIGALSFCLFTHTLLYGFLLPVLPSILVPRFSVSEHEVSRWIRILLTVEALATLLASPVVGFLAKILRSHRLLLLFGIVLLGVAMAIISIPRSIGALVAGRIVQGLSSALIQVTSITIILDCSPENAVGQSMGYAGAAMNLGFLAGPLLGGVLYRFLNWGGLFFVVGGVLALNLVVPLVIRSPQRRTDCHGAAQQTAVPADDQSGAAATPFTRRNLLRRSMMRVGLLAVVVSGIFISAIDTVLPVFVGGQSHWGPLGQGLIFLPVSIPALCEPVYGWLADKYGARIVGSVSFCALVPSTICLRLVTSNSVSSIVLLCVLLVCIGIFLDATEPAGYVLMDNVLEDMERESSGKYDWKHVVAHSFGIQNAAHYFGITIGPILILPIPSRSGLAAIGLLLAGLSFGIALLWIWLVKGEDVSNSAENESEMDHRLGYRTFTAHSRMSNCQRNMAQLYHITSRICESPPKEPSNLGSGLGEDDVSISLSGKTSADEMPAIKAGNPGLEPEEEVKVIIVGAGIAGLRAASVLQRHGVEVVVLEGRDRIGGRIHTTRNEQGVPRDIGAAWLHETSQNRLVKLISSLKLDYYYDDGLPLYYTEQGRAGAQFKAKKVADEFADHCEWFYDTHPDAPDQSVSDFINKFVQEHELITNDERMWAPMAVKEVELWLGTSTEFSSSKHLSYFITERNLYMKGGYDNIVKWTAESLKPNTITLNHIVDRISWADAQTPCDSRQPCAVECHDIHGELSTFQGDAVISTLPLGVLRHGLVAFEPSLPDDMQHALTKFSYGALGKVFFEFADVFWSKDNDQFMYYPTPPLAVEDLYSTSAGSDSSHSSEVDSILNYATVTINLWIMTGSKELCVQVAEPLTQRIEAMTDKRALYKFFEPLFRLLRTEPYKALPRLLNIETTKWTQDPLAGFGSYSADKVGDEPELMMDALENHKDSRLQFAGEHCTMVANGCVHGAFATGETAARNLLRTFNIEYDGGDFVSIA</sequence>
<feature type="domain" description="Major facilitator superfamily (MFS) profile" evidence="6">
    <location>
        <begin position="19"/>
        <end position="431"/>
    </location>
</feature>
<reference evidence="7 8" key="1">
    <citation type="submission" date="2016-10" db="EMBL/GenBank/DDBJ databases">
        <authorList>
            <person name="Varghese N."/>
        </authorList>
    </citation>
    <scope>NUCLEOTIDE SEQUENCE [LARGE SCALE GENOMIC DNA]</scope>
</reference>
<dbReference type="SUPFAM" id="SSF103473">
    <property type="entry name" value="MFS general substrate transporter"/>
    <property type="match status" value="1"/>
</dbReference>
<dbReference type="InterPro" id="IPR050281">
    <property type="entry name" value="Flavin_monoamine_oxidase"/>
</dbReference>
<proteinExistence type="predicted"/>
<dbReference type="SUPFAM" id="SSF51905">
    <property type="entry name" value="FAD/NAD(P)-binding domain"/>
    <property type="match status" value="1"/>
</dbReference>
<feature type="transmembrane region" description="Helical" evidence="5">
    <location>
        <begin position="86"/>
        <end position="104"/>
    </location>
</feature>
<feature type="transmembrane region" description="Helical" evidence="5">
    <location>
        <begin position="116"/>
        <end position="134"/>
    </location>
</feature>
<dbReference type="PRINTS" id="PR01035">
    <property type="entry name" value="TCRTETA"/>
</dbReference>
<dbReference type="Proteomes" id="UP000215453">
    <property type="component" value="Chromosome 6"/>
</dbReference>
<name>A0A1Y6LQJ8_ZYMTR</name>
<feature type="transmembrane region" description="Helical" evidence="5">
    <location>
        <begin position="327"/>
        <end position="352"/>
    </location>
</feature>
<comment type="subcellular location">
    <subcellularLocation>
        <location evidence="1">Membrane</location>
        <topology evidence="1">Multi-pass membrane protein</topology>
    </subcellularLocation>
</comment>
<dbReference type="Pfam" id="PF07690">
    <property type="entry name" value="MFS_1"/>
    <property type="match status" value="1"/>
</dbReference>
<dbReference type="InterPro" id="IPR002937">
    <property type="entry name" value="Amino_oxidase"/>
</dbReference>
<dbReference type="GO" id="GO:0016491">
    <property type="term" value="F:oxidoreductase activity"/>
    <property type="evidence" value="ECO:0007669"/>
    <property type="project" value="InterPro"/>
</dbReference>
<accession>A0A1Y6LQJ8</accession>
<evidence type="ECO:0000256" key="3">
    <source>
        <dbReference type="ARBA" id="ARBA00022989"/>
    </source>
</evidence>
<evidence type="ECO:0000256" key="1">
    <source>
        <dbReference type="ARBA" id="ARBA00004141"/>
    </source>
</evidence>
<feature type="transmembrane region" description="Helical" evidence="5">
    <location>
        <begin position="54"/>
        <end position="74"/>
    </location>
</feature>
<dbReference type="EMBL" id="LT882681">
    <property type="protein sequence ID" value="SMY25730.1"/>
    <property type="molecule type" value="Genomic_DNA"/>
</dbReference>
<feature type="transmembrane region" description="Helical" evidence="5">
    <location>
        <begin position="238"/>
        <end position="261"/>
    </location>
</feature>
<dbReference type="PANTHER" id="PTHR10742:SF410">
    <property type="entry name" value="LYSINE-SPECIFIC HISTONE DEMETHYLASE 2"/>
    <property type="match status" value="1"/>
</dbReference>
<dbReference type="InterPro" id="IPR011701">
    <property type="entry name" value="MFS"/>
</dbReference>
<dbReference type="PROSITE" id="PS50850">
    <property type="entry name" value="MFS"/>
    <property type="match status" value="1"/>
</dbReference>
<feature type="transmembrane region" description="Helical" evidence="5">
    <location>
        <begin position="146"/>
        <end position="167"/>
    </location>
</feature>
<keyword evidence="4 5" id="KW-0472">Membrane</keyword>
<dbReference type="Pfam" id="PF01593">
    <property type="entry name" value="Amino_oxidase"/>
    <property type="match status" value="1"/>
</dbReference>
<dbReference type="Gene3D" id="3.90.660.10">
    <property type="match status" value="1"/>
</dbReference>
<dbReference type="InterPro" id="IPR020846">
    <property type="entry name" value="MFS_dom"/>
</dbReference>
<evidence type="ECO:0000313" key="8">
    <source>
        <dbReference type="Proteomes" id="UP000215453"/>
    </source>
</evidence>
<feature type="transmembrane region" description="Helical" evidence="5">
    <location>
        <begin position="12"/>
        <end position="34"/>
    </location>
</feature>
<dbReference type="InterPro" id="IPR036259">
    <property type="entry name" value="MFS_trans_sf"/>
</dbReference>
<dbReference type="SUPFAM" id="SSF54373">
    <property type="entry name" value="FAD-linked reductases, C-terminal domain"/>
    <property type="match status" value="1"/>
</dbReference>
<feature type="transmembrane region" description="Helical" evidence="5">
    <location>
        <begin position="372"/>
        <end position="396"/>
    </location>
</feature>
<evidence type="ECO:0000313" key="7">
    <source>
        <dbReference type="EMBL" id="SMY25730.1"/>
    </source>
</evidence>
<dbReference type="Gene3D" id="3.50.50.60">
    <property type="entry name" value="FAD/NAD(P)-binding domain"/>
    <property type="match status" value="1"/>
</dbReference>
<organism evidence="7 8">
    <name type="scientific">Zymoseptoria tritici ST99CH_1A5</name>
    <dbReference type="NCBI Taxonomy" id="1276529"/>
    <lineage>
        <taxon>Eukaryota</taxon>
        <taxon>Fungi</taxon>
        <taxon>Dikarya</taxon>
        <taxon>Ascomycota</taxon>
        <taxon>Pezizomycotina</taxon>
        <taxon>Dothideomycetes</taxon>
        <taxon>Dothideomycetidae</taxon>
        <taxon>Mycosphaerellales</taxon>
        <taxon>Mycosphaerellaceae</taxon>
        <taxon>Zymoseptoria</taxon>
    </lineage>
</organism>
<dbReference type="InterPro" id="IPR001958">
    <property type="entry name" value="Tet-R_TetA/multi-R_MdtG-like"/>
</dbReference>
<dbReference type="AlphaFoldDB" id="A0A1Y6LQJ8"/>
<dbReference type="CDD" id="cd17325">
    <property type="entry name" value="MFS_MdtG_SLC18_like"/>
    <property type="match status" value="1"/>
</dbReference>
<evidence type="ECO:0000256" key="2">
    <source>
        <dbReference type="ARBA" id="ARBA00022692"/>
    </source>
</evidence>
<dbReference type="Gene3D" id="1.20.1250.20">
    <property type="entry name" value="MFS general substrate transporter like domains"/>
    <property type="match status" value="2"/>
</dbReference>
<evidence type="ECO:0000256" key="5">
    <source>
        <dbReference type="SAM" id="Phobius"/>
    </source>
</evidence>
<gene>
    <name evidence="7" type="ORF">ZT1A5_G7172</name>
</gene>